<evidence type="ECO:0000313" key="4">
    <source>
        <dbReference type="EMBL" id="MBM7797150.1"/>
    </source>
</evidence>
<proteinExistence type="predicted"/>
<dbReference type="EMBL" id="JAFBCF010000001">
    <property type="protein sequence ID" value="MBM7797150.1"/>
    <property type="molecule type" value="Genomic_DNA"/>
</dbReference>
<dbReference type="Gene3D" id="3.40.50.10140">
    <property type="entry name" value="Toll/interleukin-1 receptor homology (TIR) domain"/>
    <property type="match status" value="1"/>
</dbReference>
<accession>A0ABS2RDS3</accession>
<feature type="transmembrane region" description="Helical" evidence="2">
    <location>
        <begin position="297"/>
        <end position="317"/>
    </location>
</feature>
<feature type="transmembrane region" description="Helical" evidence="2">
    <location>
        <begin position="261"/>
        <end position="281"/>
    </location>
</feature>
<dbReference type="Pfam" id="PF13676">
    <property type="entry name" value="TIR_2"/>
    <property type="match status" value="1"/>
</dbReference>
<keyword evidence="2" id="KW-0812">Transmembrane</keyword>
<dbReference type="InterPro" id="IPR000157">
    <property type="entry name" value="TIR_dom"/>
</dbReference>
<feature type="region of interest" description="Disordered" evidence="1">
    <location>
        <begin position="174"/>
        <end position="231"/>
    </location>
</feature>
<evidence type="ECO:0000259" key="3">
    <source>
        <dbReference type="Pfam" id="PF13676"/>
    </source>
</evidence>
<dbReference type="SUPFAM" id="SSF52200">
    <property type="entry name" value="Toll/Interleukin receptor TIR domain"/>
    <property type="match status" value="1"/>
</dbReference>
<comment type="caution">
    <text evidence="4">The sequence shown here is derived from an EMBL/GenBank/DDBJ whole genome shotgun (WGS) entry which is preliminary data.</text>
</comment>
<dbReference type="InterPro" id="IPR035897">
    <property type="entry name" value="Toll_tir_struct_dom_sf"/>
</dbReference>
<keyword evidence="5" id="KW-1185">Reference proteome</keyword>
<evidence type="ECO:0000256" key="1">
    <source>
        <dbReference type="SAM" id="MobiDB-lite"/>
    </source>
</evidence>
<evidence type="ECO:0000313" key="5">
    <source>
        <dbReference type="Proteomes" id="UP000704762"/>
    </source>
</evidence>
<gene>
    <name evidence="4" type="ORF">JOE57_000071</name>
</gene>
<protein>
    <recommendedName>
        <fullName evidence="3">TIR domain-containing protein</fullName>
    </recommendedName>
</protein>
<keyword evidence="2" id="KW-1133">Transmembrane helix</keyword>
<sequence>MDRELTGGQIWWDTILEQIRSCTLFIFALSPDSLRSRACASELDYAIQLRRPVLPVMVNNVAVQLAPPSVANAQIVDYRVRSVEAAIALVSAVASRPAPPALPNPLPAPPAAPISYMNTFREAIEAQSLPFKDQVHLVAELRIYLDDPVDREVAAQLLARLRRRPDVAESVGREIDRLLNPDPEKSPPRRHARERASPLDADPGRGSADRTGTAQVPGTRPISESAERSAPRQPTQWRIHLMSLGLVLVIIWDVLSVGYPTGPIVFVAAAIGGICLAAWTLRRAGRRAETRGLRKAALIWGAIWVAVALFILIAFLVNS</sequence>
<keyword evidence="2" id="KW-0472">Membrane</keyword>
<dbReference type="Proteomes" id="UP000704762">
    <property type="component" value="Unassembled WGS sequence"/>
</dbReference>
<feature type="transmembrane region" description="Helical" evidence="2">
    <location>
        <begin position="237"/>
        <end position="255"/>
    </location>
</feature>
<feature type="compositionally biased region" description="Basic and acidic residues" evidence="1">
    <location>
        <begin position="174"/>
        <end position="187"/>
    </location>
</feature>
<reference evidence="4 5" key="1">
    <citation type="submission" date="2021-01" db="EMBL/GenBank/DDBJ databases">
        <title>Sequencing the genomes of 1000 actinobacteria strains.</title>
        <authorList>
            <person name="Klenk H.-P."/>
        </authorList>
    </citation>
    <scope>NUCLEOTIDE SEQUENCE [LARGE SCALE GENOMIC DNA]</scope>
    <source>
        <strain evidence="4 5">DSM 18662</strain>
    </source>
</reference>
<organism evidence="4 5">
    <name type="scientific">Microlunatus panaciterrae</name>
    <dbReference type="NCBI Taxonomy" id="400768"/>
    <lineage>
        <taxon>Bacteria</taxon>
        <taxon>Bacillati</taxon>
        <taxon>Actinomycetota</taxon>
        <taxon>Actinomycetes</taxon>
        <taxon>Propionibacteriales</taxon>
        <taxon>Propionibacteriaceae</taxon>
        <taxon>Microlunatus</taxon>
    </lineage>
</organism>
<evidence type="ECO:0000256" key="2">
    <source>
        <dbReference type="SAM" id="Phobius"/>
    </source>
</evidence>
<feature type="domain" description="TIR" evidence="3">
    <location>
        <begin position="2"/>
        <end position="80"/>
    </location>
</feature>
<name>A0ABS2RDS3_9ACTN</name>